<sequence length="162" mass="18483">MSSSPKGSKESVSKHHSSTVRQIKKFGMNTTVRLLEERWPTSILTGLDPRKLTRAVCFKNAKILDCCVDAGNRRHKREDRQVEILIEAGVDVCDLYQKSISILTSSSLTGGKAKPEGEVDPECKKLEDMFLSKAIWMWRPKSGMHLKAHQQSDYFWERIYAL</sequence>
<protein>
    <submittedName>
        <fullName evidence="2">Uncharacterized protein</fullName>
    </submittedName>
</protein>
<keyword evidence="3" id="KW-1185">Reference proteome</keyword>
<accession>A0A2J6QH35</accession>
<evidence type="ECO:0000313" key="2">
    <source>
        <dbReference type="EMBL" id="PMD25562.1"/>
    </source>
</evidence>
<evidence type="ECO:0000256" key="1">
    <source>
        <dbReference type="SAM" id="MobiDB-lite"/>
    </source>
</evidence>
<gene>
    <name evidence="2" type="ORF">NA56DRAFT_699501</name>
</gene>
<dbReference type="Proteomes" id="UP000235672">
    <property type="component" value="Unassembled WGS sequence"/>
</dbReference>
<evidence type="ECO:0000313" key="3">
    <source>
        <dbReference type="Proteomes" id="UP000235672"/>
    </source>
</evidence>
<dbReference type="AlphaFoldDB" id="A0A2J6QH35"/>
<reference evidence="2 3" key="1">
    <citation type="submission" date="2016-05" db="EMBL/GenBank/DDBJ databases">
        <title>A degradative enzymes factory behind the ericoid mycorrhizal symbiosis.</title>
        <authorList>
            <consortium name="DOE Joint Genome Institute"/>
            <person name="Martino E."/>
            <person name="Morin E."/>
            <person name="Grelet G."/>
            <person name="Kuo A."/>
            <person name="Kohler A."/>
            <person name="Daghino S."/>
            <person name="Barry K."/>
            <person name="Choi C."/>
            <person name="Cichocki N."/>
            <person name="Clum A."/>
            <person name="Copeland A."/>
            <person name="Hainaut M."/>
            <person name="Haridas S."/>
            <person name="Labutti K."/>
            <person name="Lindquist E."/>
            <person name="Lipzen A."/>
            <person name="Khouja H.-R."/>
            <person name="Murat C."/>
            <person name="Ohm R."/>
            <person name="Olson A."/>
            <person name="Spatafora J."/>
            <person name="Veneault-Fourrey C."/>
            <person name="Henrissat B."/>
            <person name="Grigoriev I."/>
            <person name="Martin F."/>
            <person name="Perotto S."/>
        </authorList>
    </citation>
    <scope>NUCLEOTIDE SEQUENCE [LARGE SCALE GENOMIC DNA]</scope>
    <source>
        <strain evidence="2 3">UAMH 7357</strain>
    </source>
</reference>
<name>A0A2J6QH35_9HELO</name>
<dbReference type="EMBL" id="KZ613470">
    <property type="protein sequence ID" value="PMD25562.1"/>
    <property type="molecule type" value="Genomic_DNA"/>
</dbReference>
<organism evidence="2 3">
    <name type="scientific">Hyaloscypha hepaticicola</name>
    <dbReference type="NCBI Taxonomy" id="2082293"/>
    <lineage>
        <taxon>Eukaryota</taxon>
        <taxon>Fungi</taxon>
        <taxon>Dikarya</taxon>
        <taxon>Ascomycota</taxon>
        <taxon>Pezizomycotina</taxon>
        <taxon>Leotiomycetes</taxon>
        <taxon>Helotiales</taxon>
        <taxon>Hyaloscyphaceae</taxon>
        <taxon>Hyaloscypha</taxon>
    </lineage>
</organism>
<proteinExistence type="predicted"/>
<feature type="region of interest" description="Disordered" evidence="1">
    <location>
        <begin position="1"/>
        <end position="20"/>
    </location>
</feature>